<keyword evidence="6 15" id="KW-0812">Transmembrane</keyword>
<dbReference type="InterPro" id="IPR050059">
    <property type="entry name" value="ATP_synthase_B_chain"/>
</dbReference>
<keyword evidence="11 15" id="KW-0066">ATP synthesis</keyword>
<dbReference type="Gene3D" id="6.10.250.1580">
    <property type="match status" value="1"/>
</dbReference>
<evidence type="ECO:0000256" key="7">
    <source>
        <dbReference type="ARBA" id="ARBA00022781"/>
    </source>
</evidence>
<feature type="transmembrane region" description="Helical" evidence="15">
    <location>
        <begin position="42"/>
        <end position="60"/>
    </location>
</feature>
<proteinExistence type="inferred from homology"/>
<evidence type="ECO:0000256" key="6">
    <source>
        <dbReference type="ARBA" id="ARBA00022692"/>
    </source>
</evidence>
<gene>
    <name evidence="15" type="primary">atpF</name>
    <name evidence="18" type="ORF">E4O86_08245</name>
</gene>
<dbReference type="PANTHER" id="PTHR33445:SF1">
    <property type="entry name" value="ATP SYNTHASE SUBUNIT B"/>
    <property type="match status" value="1"/>
</dbReference>
<evidence type="ECO:0000256" key="15">
    <source>
        <dbReference type="HAMAP-Rule" id="MF_01398"/>
    </source>
</evidence>
<dbReference type="GO" id="GO:0046961">
    <property type="term" value="F:proton-transporting ATPase activity, rotational mechanism"/>
    <property type="evidence" value="ECO:0007669"/>
    <property type="project" value="TreeGrafter"/>
</dbReference>
<evidence type="ECO:0000256" key="1">
    <source>
        <dbReference type="ARBA" id="ARBA00004377"/>
    </source>
</evidence>
<accession>A0A964T3B4</accession>
<name>A0A964T3B4_9HYPH</name>
<evidence type="ECO:0000256" key="2">
    <source>
        <dbReference type="ARBA" id="ARBA00005513"/>
    </source>
</evidence>
<keyword evidence="17" id="KW-0175">Coiled coil</keyword>
<evidence type="ECO:0000313" key="18">
    <source>
        <dbReference type="EMBL" id="MYZ47701.1"/>
    </source>
</evidence>
<dbReference type="HAMAP" id="MF_01398">
    <property type="entry name" value="ATP_synth_b_bprime"/>
    <property type="match status" value="1"/>
</dbReference>
<feature type="coiled-coil region" evidence="17">
    <location>
        <begin position="69"/>
        <end position="134"/>
    </location>
</feature>
<dbReference type="GO" id="GO:0005886">
    <property type="term" value="C:plasma membrane"/>
    <property type="evidence" value="ECO:0007669"/>
    <property type="project" value="UniProtKB-SubCell"/>
</dbReference>
<keyword evidence="3 15" id="KW-0813">Transport</keyword>
<keyword evidence="10 15" id="KW-0472">Membrane</keyword>
<keyword evidence="5 15" id="KW-0138">CF(0)</keyword>
<comment type="function">
    <text evidence="12 15">F(1)F(0) ATP synthase produces ATP from ADP in the presence of a proton or sodium gradient. F-type ATPases consist of two structural domains, F(1) containing the extramembraneous catalytic core and F(0) containing the membrane proton channel, linked together by a central stalk and a peripheral stalk. During catalysis, ATP synthesis in the catalytic domain of F(1) is coupled via a rotary mechanism of the central stalk subunits to proton translocation.</text>
</comment>
<keyword evidence="9 15" id="KW-0406">Ion transport</keyword>
<dbReference type="GO" id="GO:0045259">
    <property type="term" value="C:proton-transporting ATP synthase complex"/>
    <property type="evidence" value="ECO:0007669"/>
    <property type="project" value="UniProtKB-KW"/>
</dbReference>
<dbReference type="NCBIfam" id="NF006612">
    <property type="entry name" value="PRK09174.1"/>
    <property type="match status" value="1"/>
</dbReference>
<evidence type="ECO:0000313" key="19">
    <source>
        <dbReference type="Proteomes" id="UP000773614"/>
    </source>
</evidence>
<dbReference type="EMBL" id="SPKJ01000019">
    <property type="protein sequence ID" value="MYZ47701.1"/>
    <property type="molecule type" value="Genomic_DNA"/>
</dbReference>
<dbReference type="AlphaFoldDB" id="A0A964T3B4"/>
<evidence type="ECO:0000256" key="4">
    <source>
        <dbReference type="ARBA" id="ARBA00022475"/>
    </source>
</evidence>
<evidence type="ECO:0000256" key="16">
    <source>
        <dbReference type="RuleBase" id="RU003848"/>
    </source>
</evidence>
<evidence type="ECO:0000256" key="13">
    <source>
        <dbReference type="ARBA" id="ARBA00025614"/>
    </source>
</evidence>
<evidence type="ECO:0000256" key="12">
    <source>
        <dbReference type="ARBA" id="ARBA00025198"/>
    </source>
</evidence>
<evidence type="ECO:0000256" key="14">
    <source>
        <dbReference type="ARBA" id="ARBA00025830"/>
    </source>
</evidence>
<comment type="subunit">
    <text evidence="14 15">F-type ATPases have 2 components, F(1) - the catalytic core - and F(0) - the membrane proton channel. F(1) has five subunits: alpha(3), beta(3), gamma(1), delta(1), epsilon(1). F(0) has three main subunits: a(1), b(2) and c(10-14). The alpha and beta chains form an alternating ring which encloses part of the gamma chain. F(1) is attached to F(0) by a central stalk formed by the gamma and epsilon chains, while a peripheral stalk is formed by the delta and b chains.</text>
</comment>
<keyword evidence="8 15" id="KW-1133">Transmembrane helix</keyword>
<sequence>MESARVISPAYAQAHGETTETVGAAETHGGGHNFPPFDPATFGSQIFWLIISFGLLYYLMSKVALPRIATILEERNDRIADDLAEAERLKRETDEAIAAYEQALAEARQNAHGIAQEAREAAKAEIDADRSRLEGELDGKLQAAEARIGEIKSRALGDVDAIAKDAAEAIVEVLIGTGVARGEIERAVDAALSERAAR</sequence>
<protein>
    <recommendedName>
        <fullName evidence="15">ATP synthase subunit b</fullName>
    </recommendedName>
    <alternativeName>
        <fullName evidence="15">ATP synthase F(0) sector subunit b</fullName>
    </alternativeName>
    <alternativeName>
        <fullName evidence="15">ATPase subunit I</fullName>
    </alternativeName>
    <alternativeName>
        <fullName evidence="15">F-type ATPase subunit b</fullName>
        <shortName evidence="15">F-ATPase subunit b</shortName>
    </alternativeName>
</protein>
<organism evidence="18 19">
    <name type="scientific">Propylenella binzhouense</name>
    <dbReference type="NCBI Taxonomy" id="2555902"/>
    <lineage>
        <taxon>Bacteria</taxon>
        <taxon>Pseudomonadati</taxon>
        <taxon>Pseudomonadota</taxon>
        <taxon>Alphaproteobacteria</taxon>
        <taxon>Hyphomicrobiales</taxon>
        <taxon>Propylenellaceae</taxon>
        <taxon>Propylenella</taxon>
    </lineage>
</organism>
<evidence type="ECO:0000256" key="8">
    <source>
        <dbReference type="ARBA" id="ARBA00022989"/>
    </source>
</evidence>
<keyword evidence="19" id="KW-1185">Reference proteome</keyword>
<evidence type="ECO:0000256" key="3">
    <source>
        <dbReference type="ARBA" id="ARBA00022448"/>
    </source>
</evidence>
<dbReference type="PANTHER" id="PTHR33445">
    <property type="entry name" value="ATP SYNTHASE SUBUNIT B', CHLOROPLASTIC"/>
    <property type="match status" value="1"/>
</dbReference>
<reference evidence="18" key="1">
    <citation type="submission" date="2019-03" db="EMBL/GenBank/DDBJ databases">
        <title>Afifella sp. nov., isolated from activated sludge.</title>
        <authorList>
            <person name="Li Q."/>
            <person name="Liu Y."/>
        </authorList>
    </citation>
    <scope>NUCLEOTIDE SEQUENCE</scope>
    <source>
        <strain evidence="18">L72</strain>
    </source>
</reference>
<evidence type="ECO:0000256" key="17">
    <source>
        <dbReference type="SAM" id="Coils"/>
    </source>
</evidence>
<dbReference type="OrthoDB" id="9805716at2"/>
<keyword evidence="7 15" id="KW-0375">Hydrogen ion transport</keyword>
<dbReference type="Pfam" id="PF00430">
    <property type="entry name" value="ATP-synt_B"/>
    <property type="match status" value="1"/>
</dbReference>
<comment type="similarity">
    <text evidence="2 15 16">Belongs to the ATPase B chain family.</text>
</comment>
<keyword evidence="4 15" id="KW-1003">Cell membrane</keyword>
<comment type="function">
    <text evidence="13">Component of the F(0) channel, it forms part of the peripheral stalk, linking F(1) to F(0). The b'-subunit is a diverged and duplicated form of b found in plants and photosynthetic bacteria.</text>
</comment>
<dbReference type="CDD" id="cd06503">
    <property type="entry name" value="ATP-synt_Fo_b"/>
    <property type="match status" value="1"/>
</dbReference>
<comment type="subcellular location">
    <subcellularLocation>
        <location evidence="1">Cell inner membrane</location>
        <topology evidence="1">Single-pass membrane protein</topology>
    </subcellularLocation>
    <subcellularLocation>
        <location evidence="15">Cell membrane</location>
        <topology evidence="15">Single-pass membrane protein</topology>
    </subcellularLocation>
</comment>
<evidence type="ECO:0000256" key="10">
    <source>
        <dbReference type="ARBA" id="ARBA00023136"/>
    </source>
</evidence>
<evidence type="ECO:0000256" key="5">
    <source>
        <dbReference type="ARBA" id="ARBA00022547"/>
    </source>
</evidence>
<comment type="caution">
    <text evidence="18">The sequence shown here is derived from an EMBL/GenBank/DDBJ whole genome shotgun (WGS) entry which is preliminary data.</text>
</comment>
<evidence type="ECO:0000256" key="9">
    <source>
        <dbReference type="ARBA" id="ARBA00023065"/>
    </source>
</evidence>
<dbReference type="InterPro" id="IPR002146">
    <property type="entry name" value="ATP_synth_b/b'su_bac/chlpt"/>
</dbReference>
<evidence type="ECO:0000256" key="11">
    <source>
        <dbReference type="ARBA" id="ARBA00023310"/>
    </source>
</evidence>
<dbReference type="Proteomes" id="UP000773614">
    <property type="component" value="Unassembled WGS sequence"/>
</dbReference>
<dbReference type="GO" id="GO:0046933">
    <property type="term" value="F:proton-transporting ATP synthase activity, rotational mechanism"/>
    <property type="evidence" value="ECO:0007669"/>
    <property type="project" value="UniProtKB-UniRule"/>
</dbReference>